<keyword evidence="1" id="KW-0472">Membrane</keyword>
<reference evidence="2" key="1">
    <citation type="submission" date="2019-08" db="EMBL/GenBank/DDBJ databases">
        <authorList>
            <person name="Kucharzyk K."/>
            <person name="Murdoch R.W."/>
            <person name="Higgins S."/>
            <person name="Loffler F."/>
        </authorList>
    </citation>
    <scope>NUCLEOTIDE SEQUENCE</scope>
</reference>
<evidence type="ECO:0000256" key="1">
    <source>
        <dbReference type="SAM" id="Phobius"/>
    </source>
</evidence>
<feature type="transmembrane region" description="Helical" evidence="1">
    <location>
        <begin position="50"/>
        <end position="71"/>
    </location>
</feature>
<sequence>MTLLRLLNKNPSLPQDSLELNGLSALTREVYLNSHNFRSVGLLNSVECRVFSLSSSVVFFIIKPFALIALIGHHYKQRIKPYYPIFFSKSKTSRATMPLLNGGKILMPKRSTAVVCTLLLLIALAHAPVRAEAREDYDPQFTMLALNMAVVSVFNIVSTQDRIVLDQEYENIINNLKIGNIEDDKAIKDLYDELLNVIFRTKLKEDERNIFKEKYDLRQKKVLYGSMKDFFSAFGYREKETKIISTTFTSNETLPEAPSMEFGYFEIFSALGKLVAAGGSSYFGYRESIIEMHEELGDEIWRLQKEQLEDFDRLQRNLLSSSWSLLRKYRLPDEYRITQRDLEDFSKAVNEQDTNRAVRMFRALEQNFSAYPTFWFFYGRAAKKENNSELEEKCFREFDRVWRPVLRLDPYRLEAAKYKVESLLERHASRDEILEQLRVIRDNAPRENWNAKLFLGVMHFALGDKKQGIEFVEENILFDVEDSLSGLVLRSMRQDKLDTAQLGKEFQSVLEEWIAEQEKLDNPAASAANTEEQEQIEKGLIAYFNNRDEDVEKIFAPLVQAPQNPVPLNVLGLLKADTRSLSDLGHIG</sequence>
<keyword evidence="1" id="KW-1133">Transmembrane helix</keyword>
<proteinExistence type="predicted"/>
<comment type="caution">
    <text evidence="2">The sequence shown here is derived from an EMBL/GenBank/DDBJ whole genome shotgun (WGS) entry which is preliminary data.</text>
</comment>
<organism evidence="2">
    <name type="scientific">bioreactor metagenome</name>
    <dbReference type="NCBI Taxonomy" id="1076179"/>
    <lineage>
        <taxon>unclassified sequences</taxon>
        <taxon>metagenomes</taxon>
        <taxon>ecological metagenomes</taxon>
    </lineage>
</organism>
<gene>
    <name evidence="2" type="ORF">SDC9_101085</name>
</gene>
<dbReference type="EMBL" id="VSSQ01014740">
    <property type="protein sequence ID" value="MPM54307.1"/>
    <property type="molecule type" value="Genomic_DNA"/>
</dbReference>
<dbReference type="AlphaFoldDB" id="A0A645AMP2"/>
<evidence type="ECO:0000313" key="2">
    <source>
        <dbReference type="EMBL" id="MPM54307.1"/>
    </source>
</evidence>
<name>A0A645AMP2_9ZZZZ</name>
<accession>A0A645AMP2</accession>
<protein>
    <submittedName>
        <fullName evidence="2">Uncharacterized protein</fullName>
    </submittedName>
</protein>
<keyword evidence="1" id="KW-0812">Transmembrane</keyword>